<gene>
    <name evidence="2" type="ORF">ZIOFF_011835</name>
</gene>
<accession>A0A8J5LTG6</accession>
<sequence length="1288" mass="135759">MEMRPYGGGIGGKLRRKPLRKVAKTPYDRPATSVSGIRDPEEGSWLGRLVNSVSRLFSSVLPKRLSARPVQGVPVIGGTSLSQSAQVTGAISHELSGELPENKINNQNIAANNPADNTILEFEQFIKQKSFTRQVPYAVLLLEIHCHLEHLNTRVISKSRIVDSDSKKSGASGMKNDDVVVPLRATISHQESIPDDHTVPSVELAREYMRFKISNASPLHQNLQNHMFHENKQVQSNSNSAKKFSLNGQKPPILSHVSAEIPENKYFTPGSVRTSGIYKMAGSSYVKGEGSSKDGYVGSLSLKTSGTNQNVGQVLKRRNSTLYDKFRSTCPIRRVRQKLGLNSSKRIIHSVLPGNVELCTSTVFKKDFQDNPSPNQRLNCLDGHEESIFKKRSSCDIAPALAQSTKMENQIFQHLHELAPSPKRKSPKLEDNPLDVTIADGFINSLSHNQEGVGVLEEDASTSSGVKSINATNDINLVPGAATIHGNNAVDAGISNCKAISGNHKPSFQKRESEDKVMDPSSQLKHEDESNISQHKAIPSTRTEGSPPTVLANFPSTSVFSKASDLKPSIDSVAKYSKGFTFPSMPSSLTSQPPPTPTMPRPLVQKLVTQKEHGMTPSFTSASMGAKRALFSLPTTKDNSHASMLENGTRLSNNSTSYVAGIFSTIPTLDFGSTSLIISSTLASQPLNVVNDTNLEGKPHNESPVNSNSSSHDNTTLFNFGSKSSASAAVSQFPGTDSGSVLAATSLPNSAVGSTAASSLPPDSRNPSSLAAKTLSDGSNNLNFISSKSNKLDSLYQDNSANSLSSVNVTGFGGTRATQVESPTSQNSTSASLFQLTYGNKVNSGFDMATSTGPSMGNSSAAVSSLFPSARGSQSAFSPTLLGASDHKFNFSSTKFDNLALSDLHNGGKTSPLATPPGFAGNLSTQVESGSYDSLASQVQSTSGHRADGCAVSAAPSISSFAITSSLASSLFLHASGSQPTVAPTTISGPSNNLFSFISKPRDTGSSILDDSQQSFPGVIVTGFGRTPPTQVQSGTSLISSSLTSQPQSFIPSSTMGMDISSSSSLGSSFFGTVCNPFISSSSFPMDAVFSSPCTAAAATTFPLATVSNLFGLNSKPPTLPTSGLFVSSASSQNSGFPFSTPFIFNSSSNLASSFSSAASTSSVFSRHPTFGLQNSAAGTSTAGDNAMSIEETGDNNQLADSMFQHLGQPGTSPAGPVFSVPAVQPASPVSQFAGQQNFPSPVPPKFQPSGSVEFPQGGSFAFGSGGGGVDKSSRRIIRVRKDKMRKK</sequence>
<feature type="compositionally biased region" description="Polar residues" evidence="1">
    <location>
        <begin position="703"/>
        <end position="717"/>
    </location>
</feature>
<reference evidence="2 3" key="1">
    <citation type="submission" date="2020-08" db="EMBL/GenBank/DDBJ databases">
        <title>Plant Genome Project.</title>
        <authorList>
            <person name="Zhang R.-G."/>
        </authorList>
    </citation>
    <scope>NUCLEOTIDE SEQUENCE [LARGE SCALE GENOMIC DNA]</scope>
    <source>
        <tissue evidence="2">Rhizome</tissue>
    </source>
</reference>
<comment type="caution">
    <text evidence="2">The sequence shown here is derived from an EMBL/GenBank/DDBJ whole genome shotgun (WGS) entry which is preliminary data.</text>
</comment>
<keyword evidence="3" id="KW-1185">Reference proteome</keyword>
<evidence type="ECO:0008006" key="4">
    <source>
        <dbReference type="Google" id="ProtNLM"/>
    </source>
</evidence>
<protein>
    <recommendedName>
        <fullName evidence="4">Nuclear pore complex protein NUP1-like</fullName>
    </recommendedName>
</protein>
<dbReference type="PANTHER" id="PTHR33416:SF20">
    <property type="entry name" value="NUCLEAR PORE COMPLEX PROTEIN NUP1"/>
    <property type="match status" value="1"/>
</dbReference>
<feature type="compositionally biased region" description="Basic and acidic residues" evidence="1">
    <location>
        <begin position="509"/>
        <end position="529"/>
    </location>
</feature>
<feature type="compositionally biased region" description="Basic residues" evidence="1">
    <location>
        <begin position="1275"/>
        <end position="1288"/>
    </location>
</feature>
<feature type="compositionally biased region" description="Polar residues" evidence="1">
    <location>
        <begin position="765"/>
        <end position="775"/>
    </location>
</feature>
<name>A0A8J5LTG6_ZINOF</name>
<dbReference type="Proteomes" id="UP000734854">
    <property type="component" value="Unassembled WGS sequence"/>
</dbReference>
<feature type="compositionally biased region" description="Gly residues" evidence="1">
    <location>
        <begin position="1"/>
        <end position="12"/>
    </location>
</feature>
<proteinExistence type="predicted"/>
<organism evidence="2 3">
    <name type="scientific">Zingiber officinale</name>
    <name type="common">Ginger</name>
    <name type="synonym">Amomum zingiber</name>
    <dbReference type="NCBI Taxonomy" id="94328"/>
    <lineage>
        <taxon>Eukaryota</taxon>
        <taxon>Viridiplantae</taxon>
        <taxon>Streptophyta</taxon>
        <taxon>Embryophyta</taxon>
        <taxon>Tracheophyta</taxon>
        <taxon>Spermatophyta</taxon>
        <taxon>Magnoliopsida</taxon>
        <taxon>Liliopsida</taxon>
        <taxon>Zingiberales</taxon>
        <taxon>Zingiberaceae</taxon>
        <taxon>Zingiber</taxon>
    </lineage>
</organism>
<evidence type="ECO:0000313" key="2">
    <source>
        <dbReference type="EMBL" id="KAG6529623.1"/>
    </source>
</evidence>
<dbReference type="EMBL" id="JACMSC010000003">
    <property type="protein sequence ID" value="KAG6529623.1"/>
    <property type="molecule type" value="Genomic_DNA"/>
</dbReference>
<dbReference type="GO" id="GO:0005635">
    <property type="term" value="C:nuclear envelope"/>
    <property type="evidence" value="ECO:0007669"/>
    <property type="project" value="TreeGrafter"/>
</dbReference>
<feature type="region of interest" description="Disordered" evidence="1">
    <location>
        <begin position="692"/>
        <end position="717"/>
    </location>
</feature>
<dbReference type="GO" id="GO:0071763">
    <property type="term" value="P:nuclear membrane organization"/>
    <property type="evidence" value="ECO:0007669"/>
    <property type="project" value="TreeGrafter"/>
</dbReference>
<feature type="region of interest" description="Disordered" evidence="1">
    <location>
        <begin position="503"/>
        <end position="548"/>
    </location>
</feature>
<feature type="compositionally biased region" description="Basic residues" evidence="1">
    <location>
        <begin position="13"/>
        <end position="23"/>
    </location>
</feature>
<feature type="region of interest" description="Disordered" evidence="1">
    <location>
        <begin position="752"/>
        <end position="775"/>
    </location>
</feature>
<dbReference type="PANTHER" id="PTHR33416">
    <property type="entry name" value="NUCLEAR PORE COMPLEX PROTEIN NUP1"/>
    <property type="match status" value="1"/>
</dbReference>
<feature type="region of interest" description="Disordered" evidence="1">
    <location>
        <begin position="1"/>
        <end position="35"/>
    </location>
</feature>
<evidence type="ECO:0000256" key="1">
    <source>
        <dbReference type="SAM" id="MobiDB-lite"/>
    </source>
</evidence>
<evidence type="ECO:0000313" key="3">
    <source>
        <dbReference type="Proteomes" id="UP000734854"/>
    </source>
</evidence>
<feature type="region of interest" description="Disordered" evidence="1">
    <location>
        <begin position="1244"/>
        <end position="1288"/>
    </location>
</feature>